<accession>A0AAV5D3V4</accession>
<protein>
    <submittedName>
        <fullName evidence="1">Uncharacterized protein</fullName>
    </submittedName>
</protein>
<gene>
    <name evidence="1" type="primary">ga22657</name>
    <name evidence="1" type="ORF">PR202_ga22657</name>
</gene>
<evidence type="ECO:0000313" key="1">
    <source>
        <dbReference type="EMBL" id="GJN05058.1"/>
    </source>
</evidence>
<evidence type="ECO:0000313" key="2">
    <source>
        <dbReference type="Proteomes" id="UP001054889"/>
    </source>
</evidence>
<dbReference type="Proteomes" id="UP001054889">
    <property type="component" value="Unassembled WGS sequence"/>
</dbReference>
<sequence>MSRDRRLAIGREAEAAARGDLELSNLLHRLFARRRAALSLSTSAGPAVESRLISAEPQAAAAQSKEEWPSLLARLLCSSSVTALRIPVDLTLLSGIRVGEYWNYHLMTVIRRESIWGHVRTEVRYPWKHKIIRKPGVQIWDGRGLEQDCRTSITLRKFLASPN</sequence>
<name>A0AAV5D3V4_ELECO</name>
<comment type="caution">
    <text evidence="1">The sequence shown here is derived from an EMBL/GenBank/DDBJ whole genome shotgun (WGS) entry which is preliminary data.</text>
</comment>
<reference evidence="1" key="1">
    <citation type="journal article" date="2018" name="DNA Res.">
        <title>Multiple hybrid de novo genome assembly of finger millet, an orphan allotetraploid crop.</title>
        <authorList>
            <person name="Hatakeyama M."/>
            <person name="Aluri S."/>
            <person name="Balachadran M.T."/>
            <person name="Sivarajan S.R."/>
            <person name="Patrignani A."/>
            <person name="Gruter S."/>
            <person name="Poveda L."/>
            <person name="Shimizu-Inatsugi R."/>
            <person name="Baeten J."/>
            <person name="Francoijs K.J."/>
            <person name="Nataraja K.N."/>
            <person name="Reddy Y.A.N."/>
            <person name="Phadnis S."/>
            <person name="Ravikumar R.L."/>
            <person name="Schlapbach R."/>
            <person name="Sreeman S.M."/>
            <person name="Shimizu K.K."/>
        </authorList>
    </citation>
    <scope>NUCLEOTIDE SEQUENCE</scope>
</reference>
<keyword evidence="2" id="KW-1185">Reference proteome</keyword>
<organism evidence="1 2">
    <name type="scientific">Eleusine coracana subsp. coracana</name>
    <dbReference type="NCBI Taxonomy" id="191504"/>
    <lineage>
        <taxon>Eukaryota</taxon>
        <taxon>Viridiplantae</taxon>
        <taxon>Streptophyta</taxon>
        <taxon>Embryophyta</taxon>
        <taxon>Tracheophyta</taxon>
        <taxon>Spermatophyta</taxon>
        <taxon>Magnoliopsida</taxon>
        <taxon>Liliopsida</taxon>
        <taxon>Poales</taxon>
        <taxon>Poaceae</taxon>
        <taxon>PACMAD clade</taxon>
        <taxon>Chloridoideae</taxon>
        <taxon>Cynodonteae</taxon>
        <taxon>Eleusininae</taxon>
        <taxon>Eleusine</taxon>
    </lineage>
</organism>
<proteinExistence type="predicted"/>
<dbReference type="AlphaFoldDB" id="A0AAV5D3V4"/>
<dbReference type="EMBL" id="BQKI01000011">
    <property type="protein sequence ID" value="GJN05058.1"/>
    <property type="molecule type" value="Genomic_DNA"/>
</dbReference>
<reference evidence="1" key="2">
    <citation type="submission" date="2021-12" db="EMBL/GenBank/DDBJ databases">
        <title>Resequencing data analysis of finger millet.</title>
        <authorList>
            <person name="Hatakeyama M."/>
            <person name="Aluri S."/>
            <person name="Balachadran M.T."/>
            <person name="Sivarajan S.R."/>
            <person name="Poveda L."/>
            <person name="Shimizu-Inatsugi R."/>
            <person name="Schlapbach R."/>
            <person name="Sreeman S.M."/>
            <person name="Shimizu K.K."/>
        </authorList>
    </citation>
    <scope>NUCLEOTIDE SEQUENCE</scope>
</reference>